<keyword evidence="7" id="KW-1185">Reference proteome</keyword>
<comment type="function">
    <text evidence="4">Microtubule inner protein (MIP) part of the dynein-decorated doublet microtubules (DMTs) in cilia axoneme. Acts as a regulator of cilium basal body docking and positioning in mono- and multiciliated cells. Regulates basal body docking and cilia formation in multiciliated lung cells. Regulates kinocilium positioning and stereocilia bundle morphogenesis in the inner ear.</text>
</comment>
<dbReference type="Pfam" id="PF22611">
    <property type="entry name" value="CFAP126"/>
    <property type="match status" value="1"/>
</dbReference>
<evidence type="ECO:0000313" key="7">
    <source>
        <dbReference type="Proteomes" id="UP001187315"/>
    </source>
</evidence>
<dbReference type="GO" id="GO:0036064">
    <property type="term" value="C:ciliary basal body"/>
    <property type="evidence" value="ECO:0007669"/>
    <property type="project" value="TreeGrafter"/>
</dbReference>
<dbReference type="InterPro" id="IPR038797">
    <property type="entry name" value="Fltp"/>
</dbReference>
<comment type="caution">
    <text evidence="6">The sequence shown here is derived from an EMBL/GenBank/DDBJ whole genome shotgun (WGS) entry which is preliminary data.</text>
</comment>
<evidence type="ECO:0000256" key="1">
    <source>
        <dbReference type="ARBA" id="ARBA00009887"/>
    </source>
</evidence>
<evidence type="ECO:0000256" key="4">
    <source>
        <dbReference type="ARBA" id="ARBA00045261"/>
    </source>
</evidence>
<evidence type="ECO:0000256" key="5">
    <source>
        <dbReference type="SAM" id="MobiDB-lite"/>
    </source>
</evidence>
<evidence type="ECO:0000256" key="3">
    <source>
        <dbReference type="ARBA" id="ARBA00033306"/>
    </source>
</evidence>
<sequence length="204" mass="22925">MSSSFSANQYDNAFKPNKLQNWTVPKHYKNEPSPAEGDTIFIATDRGHLLPNVKVLKLKRGCPWTSFQGTWDLPKHIPFVHVNPTARSQEGQQRLRAWGKVQNPVTSPPGKLNATNKNRRTPQCKGTSDDHEYMEISKCTPAPDRPELERPPSQTGRAQTRPTTQQSQVQSRSATQQSHVMSRPASTQSQAKSRPLTQTSNQDQ</sequence>
<protein>
    <recommendedName>
        <fullName evidence="2">Protein Flattop</fullName>
    </recommendedName>
    <alternativeName>
        <fullName evidence="3">Cilia- and flagella-associated protein 126</fullName>
    </alternativeName>
</protein>
<dbReference type="PANTHER" id="PTHR34639">
    <property type="entry name" value="PROTEIN FLATTOP"/>
    <property type="match status" value="1"/>
</dbReference>
<evidence type="ECO:0000256" key="2">
    <source>
        <dbReference type="ARBA" id="ARBA00019181"/>
    </source>
</evidence>
<reference evidence="6" key="1">
    <citation type="submission" date="2023-08" db="EMBL/GenBank/DDBJ databases">
        <title>Pelteobagrus vachellii genome.</title>
        <authorList>
            <person name="Liu H."/>
        </authorList>
    </citation>
    <scope>NUCLEOTIDE SEQUENCE</scope>
    <source>
        <strain evidence="6">PRFRI_2022a</strain>
        <tissue evidence="6">Muscle</tissue>
    </source>
</reference>
<dbReference type="AlphaFoldDB" id="A0AA88LW17"/>
<comment type="similarity">
    <text evidence="1">Belongs to the Flattop family.</text>
</comment>
<feature type="compositionally biased region" description="Polar residues" evidence="5">
    <location>
        <begin position="152"/>
        <end position="204"/>
    </location>
</feature>
<organism evidence="6 7">
    <name type="scientific">Tachysurus vachellii</name>
    <name type="common">Darkbarbel catfish</name>
    <name type="synonym">Pelteobagrus vachellii</name>
    <dbReference type="NCBI Taxonomy" id="175792"/>
    <lineage>
        <taxon>Eukaryota</taxon>
        <taxon>Metazoa</taxon>
        <taxon>Chordata</taxon>
        <taxon>Craniata</taxon>
        <taxon>Vertebrata</taxon>
        <taxon>Euteleostomi</taxon>
        <taxon>Actinopterygii</taxon>
        <taxon>Neopterygii</taxon>
        <taxon>Teleostei</taxon>
        <taxon>Ostariophysi</taxon>
        <taxon>Siluriformes</taxon>
        <taxon>Bagridae</taxon>
        <taxon>Tachysurus</taxon>
    </lineage>
</organism>
<proteinExistence type="inferred from homology"/>
<name>A0AA88LW17_TACVA</name>
<gene>
    <name evidence="6" type="ORF">Q7C36_019240</name>
</gene>
<dbReference type="CDD" id="cd23705">
    <property type="entry name" value="Flattop"/>
    <property type="match status" value="1"/>
</dbReference>
<evidence type="ECO:0000313" key="6">
    <source>
        <dbReference type="EMBL" id="KAK2825313.1"/>
    </source>
</evidence>
<accession>A0AA88LW17</accession>
<feature type="region of interest" description="Disordered" evidence="5">
    <location>
        <begin position="99"/>
        <end position="204"/>
    </location>
</feature>
<dbReference type="GO" id="GO:0044782">
    <property type="term" value="P:cilium organization"/>
    <property type="evidence" value="ECO:0007669"/>
    <property type="project" value="TreeGrafter"/>
</dbReference>
<dbReference type="EMBL" id="JAVHJS010000020">
    <property type="protein sequence ID" value="KAK2825313.1"/>
    <property type="molecule type" value="Genomic_DNA"/>
</dbReference>
<dbReference type="Proteomes" id="UP001187315">
    <property type="component" value="Unassembled WGS sequence"/>
</dbReference>
<dbReference type="PANTHER" id="PTHR34639:SF1">
    <property type="entry name" value="PROTEIN FLATTOP"/>
    <property type="match status" value="1"/>
</dbReference>